<evidence type="ECO:0000256" key="7">
    <source>
        <dbReference type="ARBA" id="ARBA00023315"/>
    </source>
</evidence>
<dbReference type="GO" id="GO:0008780">
    <property type="term" value="F:acyl-[acyl-carrier-protein]-UDP-N-acetylglucosamine O-acyltransferase activity"/>
    <property type="evidence" value="ECO:0007669"/>
    <property type="project" value="UniProtKB-UniRule"/>
</dbReference>
<gene>
    <name evidence="8" type="primary">lpxA</name>
    <name evidence="10" type="ORF">DFR52_101370</name>
</gene>
<dbReference type="UniPathway" id="UPA00359">
    <property type="reaction ID" value="UER00477"/>
</dbReference>
<dbReference type="HAMAP" id="MF_00387">
    <property type="entry name" value="LpxA"/>
    <property type="match status" value="1"/>
</dbReference>
<evidence type="ECO:0000259" key="9">
    <source>
        <dbReference type="Pfam" id="PF13720"/>
    </source>
</evidence>
<comment type="pathway">
    <text evidence="8">Glycolipid biosynthesis; lipid IV(A) biosynthesis; lipid IV(A) from (3R)-3-hydroxytetradecanoyl-[acyl-carrier-protein] and UDP-N-acetyl-alpha-D-glucosamine: step 1/6.</text>
</comment>
<keyword evidence="7 8" id="KW-0012">Acyltransferase</keyword>
<dbReference type="EC" id="2.3.1.129" evidence="8"/>
<dbReference type="EMBL" id="QGTR01000001">
    <property type="protein sequence ID" value="PWW03684.1"/>
    <property type="molecule type" value="Genomic_DNA"/>
</dbReference>
<dbReference type="GO" id="GO:0005737">
    <property type="term" value="C:cytoplasm"/>
    <property type="evidence" value="ECO:0007669"/>
    <property type="project" value="UniProtKB-SubCell"/>
</dbReference>
<proteinExistence type="inferred from homology"/>
<evidence type="ECO:0000256" key="5">
    <source>
        <dbReference type="ARBA" id="ARBA00022737"/>
    </source>
</evidence>
<dbReference type="AlphaFoldDB" id="A0A317PST6"/>
<dbReference type="CDD" id="cd03351">
    <property type="entry name" value="LbH_UDP-GlcNAc_AT"/>
    <property type="match status" value="1"/>
</dbReference>
<dbReference type="RefSeq" id="WP_110030207.1">
    <property type="nucleotide sequence ID" value="NZ_QGTR01000001.1"/>
</dbReference>
<comment type="catalytic activity">
    <reaction evidence="8">
        <text>a (3R)-hydroxyacyl-[ACP] + UDP-N-acetyl-alpha-D-glucosamine = a UDP-3-O-[(3R)-3-hydroxyacyl]-N-acetyl-alpha-D-glucosamine + holo-[ACP]</text>
        <dbReference type="Rhea" id="RHEA:67812"/>
        <dbReference type="Rhea" id="RHEA-COMP:9685"/>
        <dbReference type="Rhea" id="RHEA-COMP:9945"/>
        <dbReference type="ChEBI" id="CHEBI:57705"/>
        <dbReference type="ChEBI" id="CHEBI:64479"/>
        <dbReference type="ChEBI" id="CHEBI:78827"/>
        <dbReference type="ChEBI" id="CHEBI:173225"/>
        <dbReference type="EC" id="2.3.1.129"/>
    </reaction>
</comment>
<keyword evidence="3 8" id="KW-0441">Lipid A biosynthesis</keyword>
<evidence type="ECO:0000313" key="11">
    <source>
        <dbReference type="Proteomes" id="UP000246352"/>
    </source>
</evidence>
<accession>A0A317PST6</accession>
<dbReference type="PROSITE" id="PS00101">
    <property type="entry name" value="HEXAPEP_TRANSFERASES"/>
    <property type="match status" value="1"/>
</dbReference>
<evidence type="ECO:0000256" key="1">
    <source>
        <dbReference type="ARBA" id="ARBA00022490"/>
    </source>
</evidence>
<comment type="subunit">
    <text evidence="8">Homotrimer.</text>
</comment>
<evidence type="ECO:0000256" key="8">
    <source>
        <dbReference type="HAMAP-Rule" id="MF_00387"/>
    </source>
</evidence>
<dbReference type="PANTHER" id="PTHR43480">
    <property type="entry name" value="ACYL-[ACYL-CARRIER-PROTEIN]--UDP-N-ACETYLGLUCOSAMINE O-ACYLTRANSFERASE"/>
    <property type="match status" value="1"/>
</dbReference>
<dbReference type="InterPro" id="IPR037157">
    <property type="entry name" value="Acetyltransf_C_sf"/>
</dbReference>
<keyword evidence="6 8" id="KW-0443">Lipid metabolism</keyword>
<dbReference type="InterPro" id="IPR018357">
    <property type="entry name" value="Hexapep_transf_CS"/>
</dbReference>
<dbReference type="InterPro" id="IPR010137">
    <property type="entry name" value="Lipid_A_LpxA"/>
</dbReference>
<dbReference type="OrthoDB" id="9807278at2"/>
<comment type="subcellular location">
    <subcellularLocation>
        <location evidence="8">Cytoplasm</location>
    </subcellularLocation>
</comment>
<dbReference type="InterPro" id="IPR029098">
    <property type="entry name" value="Acetyltransf_C"/>
</dbReference>
<dbReference type="GO" id="GO:0009245">
    <property type="term" value="P:lipid A biosynthetic process"/>
    <property type="evidence" value="ECO:0007669"/>
    <property type="project" value="UniProtKB-UniRule"/>
</dbReference>
<dbReference type="PANTHER" id="PTHR43480:SF1">
    <property type="entry name" value="ACYL-[ACYL-CARRIER-PROTEIN]--UDP-N-ACETYLGLUCOSAMINE O-ACYLTRANSFERASE, MITOCHONDRIAL-RELATED"/>
    <property type="match status" value="1"/>
</dbReference>
<protein>
    <recommendedName>
        <fullName evidence="8">Acyl-[acyl-carrier-protein]--UDP-N-acetylglucosamine O-acyltransferase</fullName>
        <shortName evidence="8">UDP-N-acetylglucosamine acyltransferase</shortName>
        <ecNumber evidence="8">2.3.1.129</ecNumber>
    </recommendedName>
</protein>
<sequence length="275" mass="28670">MTLPAAARAPAIVHPSSFIEDGAILGSNVVIGPFCHVGPQVVLGDNVRLMSHVVVTGRTSIGAGCRIFPQAVIGCEPQNIHYKGEDTELVIGENCTIREGVTMNTGMANAGGKTTVGNNSLFLAYSHVAHDCHVGDNVILSNNVMLAGHVSVGDRVIMGGGAAVHQFTRIGHHAFIGGLAAVSNDVIPYGMLNGNPGVLAGLNIIGMQRAGIDKQSIHAVRRVYKAIFDQTTPIRDNIARIKAEGTVVGAVADIISFIDADSERALSSPARGKRG</sequence>
<comment type="caution">
    <text evidence="10">The sequence shown here is derived from an EMBL/GenBank/DDBJ whole genome shotgun (WGS) entry which is preliminary data.</text>
</comment>
<dbReference type="NCBIfam" id="TIGR01852">
    <property type="entry name" value="lipid_A_lpxA"/>
    <property type="match status" value="1"/>
</dbReference>
<comment type="similarity">
    <text evidence="8">Belongs to the transferase hexapeptide repeat family. LpxA subfamily.</text>
</comment>
<dbReference type="InterPro" id="IPR001451">
    <property type="entry name" value="Hexapep"/>
</dbReference>
<dbReference type="GO" id="GO:0016020">
    <property type="term" value="C:membrane"/>
    <property type="evidence" value="ECO:0007669"/>
    <property type="project" value="GOC"/>
</dbReference>
<evidence type="ECO:0000256" key="4">
    <source>
        <dbReference type="ARBA" id="ARBA00022679"/>
    </source>
</evidence>
<keyword evidence="1 8" id="KW-0963">Cytoplasm</keyword>
<keyword evidence="2 8" id="KW-0444">Lipid biosynthesis</keyword>
<evidence type="ECO:0000313" key="10">
    <source>
        <dbReference type="EMBL" id="PWW03684.1"/>
    </source>
</evidence>
<reference evidence="10 11" key="1">
    <citation type="submission" date="2018-05" db="EMBL/GenBank/DDBJ databases">
        <title>Genomic Encyclopedia of Type Strains, Phase IV (KMG-IV): sequencing the most valuable type-strain genomes for metagenomic binning, comparative biology and taxonomic classification.</title>
        <authorList>
            <person name="Goeker M."/>
        </authorList>
    </citation>
    <scope>NUCLEOTIDE SEQUENCE [LARGE SCALE GENOMIC DNA]</scope>
    <source>
        <strain evidence="10 11">DSM 16791</strain>
    </source>
</reference>
<dbReference type="Gene3D" id="2.160.10.10">
    <property type="entry name" value="Hexapeptide repeat proteins"/>
    <property type="match status" value="1"/>
</dbReference>
<dbReference type="InterPro" id="IPR011004">
    <property type="entry name" value="Trimer_LpxA-like_sf"/>
</dbReference>
<evidence type="ECO:0000256" key="2">
    <source>
        <dbReference type="ARBA" id="ARBA00022516"/>
    </source>
</evidence>
<dbReference type="Pfam" id="PF00132">
    <property type="entry name" value="Hexapep"/>
    <property type="match status" value="2"/>
</dbReference>
<dbReference type="Pfam" id="PF13720">
    <property type="entry name" value="Acetyltransf_11"/>
    <property type="match status" value="1"/>
</dbReference>
<keyword evidence="5 8" id="KW-0677">Repeat</keyword>
<evidence type="ECO:0000256" key="3">
    <source>
        <dbReference type="ARBA" id="ARBA00022556"/>
    </source>
</evidence>
<name>A0A317PST6_9HYPH</name>
<dbReference type="NCBIfam" id="NF003657">
    <property type="entry name" value="PRK05289.1"/>
    <property type="match status" value="1"/>
</dbReference>
<dbReference type="Proteomes" id="UP000246352">
    <property type="component" value="Unassembled WGS sequence"/>
</dbReference>
<keyword evidence="11" id="KW-1185">Reference proteome</keyword>
<keyword evidence="4 8" id="KW-0808">Transferase</keyword>
<dbReference type="Gene3D" id="1.20.1180.10">
    <property type="entry name" value="Udp N-acetylglucosamine O-acyltransferase, C-terminal domain"/>
    <property type="match status" value="1"/>
</dbReference>
<organism evidence="10 11">
    <name type="scientific">Hoeflea marina</name>
    <dbReference type="NCBI Taxonomy" id="274592"/>
    <lineage>
        <taxon>Bacteria</taxon>
        <taxon>Pseudomonadati</taxon>
        <taxon>Pseudomonadota</taxon>
        <taxon>Alphaproteobacteria</taxon>
        <taxon>Hyphomicrobiales</taxon>
        <taxon>Rhizobiaceae</taxon>
        <taxon>Hoeflea</taxon>
    </lineage>
</organism>
<dbReference type="PIRSF" id="PIRSF000456">
    <property type="entry name" value="UDP-GlcNAc_acltr"/>
    <property type="match status" value="1"/>
</dbReference>
<feature type="domain" description="UDP N-acetylglucosamine O-acyltransferase C-terminal" evidence="9">
    <location>
        <begin position="185"/>
        <end position="264"/>
    </location>
</feature>
<dbReference type="SUPFAM" id="SSF51161">
    <property type="entry name" value="Trimeric LpxA-like enzymes"/>
    <property type="match status" value="1"/>
</dbReference>
<evidence type="ECO:0000256" key="6">
    <source>
        <dbReference type="ARBA" id="ARBA00023098"/>
    </source>
</evidence>
<comment type="function">
    <text evidence="8">Involved in the biosynthesis of lipid A, a phosphorylated glycolipid that anchors the lipopolysaccharide to the outer membrane of the cell.</text>
</comment>